<feature type="transmembrane region" description="Helical" evidence="1">
    <location>
        <begin position="23"/>
        <end position="46"/>
    </location>
</feature>
<gene>
    <name evidence="6" type="ORF">FHS18_000639</name>
</gene>
<evidence type="ECO:0000259" key="4">
    <source>
        <dbReference type="PROSITE" id="PS50887"/>
    </source>
</evidence>
<dbReference type="PROSITE" id="PS50924">
    <property type="entry name" value="MHYT"/>
    <property type="match status" value="1"/>
</dbReference>
<proteinExistence type="predicted"/>
<dbReference type="NCBIfam" id="TIGR00254">
    <property type="entry name" value="GGDEF"/>
    <property type="match status" value="1"/>
</dbReference>
<feature type="transmembrane region" description="Helical" evidence="1">
    <location>
        <begin position="164"/>
        <end position="189"/>
    </location>
</feature>
<feature type="domain" description="MHYT" evidence="5">
    <location>
        <begin position="1"/>
        <end position="150"/>
    </location>
</feature>
<comment type="caution">
    <text evidence="6">The sequence shown here is derived from an EMBL/GenBank/DDBJ whole genome shotgun (WGS) entry which is preliminary data.</text>
</comment>
<dbReference type="InterPro" id="IPR035919">
    <property type="entry name" value="EAL_sf"/>
</dbReference>
<dbReference type="Proteomes" id="UP000570361">
    <property type="component" value="Unassembled WGS sequence"/>
</dbReference>
<dbReference type="Gene3D" id="3.20.20.450">
    <property type="entry name" value="EAL domain"/>
    <property type="match status" value="1"/>
</dbReference>
<dbReference type="Gene3D" id="3.30.450.20">
    <property type="entry name" value="PAS domain"/>
    <property type="match status" value="2"/>
</dbReference>
<dbReference type="InterPro" id="IPR029787">
    <property type="entry name" value="Nucleotide_cyclase"/>
</dbReference>
<dbReference type="PROSITE" id="PS50883">
    <property type="entry name" value="EAL"/>
    <property type="match status" value="1"/>
</dbReference>
<dbReference type="InterPro" id="IPR035965">
    <property type="entry name" value="PAS-like_dom_sf"/>
</dbReference>
<dbReference type="Pfam" id="PF03707">
    <property type="entry name" value="MHYT"/>
    <property type="match status" value="1"/>
</dbReference>
<dbReference type="PROSITE" id="PS50887">
    <property type="entry name" value="GGDEF"/>
    <property type="match status" value="1"/>
</dbReference>
<dbReference type="PROSITE" id="PS50112">
    <property type="entry name" value="PAS"/>
    <property type="match status" value="2"/>
</dbReference>
<evidence type="ECO:0000313" key="7">
    <source>
        <dbReference type="Proteomes" id="UP000570361"/>
    </source>
</evidence>
<feature type="domain" description="PAS" evidence="2">
    <location>
        <begin position="326"/>
        <end position="396"/>
    </location>
</feature>
<dbReference type="SMART" id="SM00052">
    <property type="entry name" value="EAL"/>
    <property type="match status" value="1"/>
</dbReference>
<dbReference type="CDD" id="cd01948">
    <property type="entry name" value="EAL"/>
    <property type="match status" value="1"/>
</dbReference>
<dbReference type="SMART" id="SM00267">
    <property type="entry name" value="GGDEF"/>
    <property type="match status" value="1"/>
</dbReference>
<feature type="domain" description="EAL" evidence="3">
    <location>
        <begin position="623"/>
        <end position="877"/>
    </location>
</feature>
<feature type="domain" description="PAS" evidence="2">
    <location>
        <begin position="204"/>
        <end position="248"/>
    </location>
</feature>
<dbReference type="NCBIfam" id="TIGR00229">
    <property type="entry name" value="sensory_box"/>
    <property type="match status" value="2"/>
</dbReference>
<evidence type="ECO:0000259" key="2">
    <source>
        <dbReference type="PROSITE" id="PS50112"/>
    </source>
</evidence>
<dbReference type="SMART" id="SM00086">
    <property type="entry name" value="PAC"/>
    <property type="match status" value="2"/>
</dbReference>
<feature type="transmembrane region" description="Helical" evidence="1">
    <location>
        <begin position="89"/>
        <end position="111"/>
    </location>
</feature>
<dbReference type="InterPro" id="IPR005330">
    <property type="entry name" value="MHYT_dom"/>
</dbReference>
<reference evidence="6 7" key="1">
    <citation type="submission" date="2020-08" db="EMBL/GenBank/DDBJ databases">
        <title>Genomic Encyclopedia of Type Strains, Phase III (KMG-III): the genomes of soil and plant-associated and newly described type strains.</title>
        <authorList>
            <person name="Whitman W."/>
        </authorList>
    </citation>
    <scope>NUCLEOTIDE SEQUENCE [LARGE SCALE GENOMIC DNA]</scope>
    <source>
        <strain evidence="6 7">CECT 5862</strain>
    </source>
</reference>
<evidence type="ECO:0000259" key="3">
    <source>
        <dbReference type="PROSITE" id="PS50883"/>
    </source>
</evidence>
<dbReference type="SUPFAM" id="SSF55073">
    <property type="entry name" value="Nucleotide cyclase"/>
    <property type="match status" value="1"/>
</dbReference>
<dbReference type="InterPro" id="IPR001633">
    <property type="entry name" value="EAL_dom"/>
</dbReference>
<accession>A0A7W5FKY7</accession>
<protein>
    <submittedName>
        <fullName evidence="6">Diguanylate cyclase (GGDEF)-like protein/PAS domain S-box-containing protein</fullName>
    </submittedName>
</protein>
<dbReference type="CDD" id="cd01949">
    <property type="entry name" value="GGDEF"/>
    <property type="match status" value="1"/>
</dbReference>
<keyword evidence="1" id="KW-1133">Transmembrane helix</keyword>
<dbReference type="PANTHER" id="PTHR44757:SF2">
    <property type="entry name" value="BIOFILM ARCHITECTURE MAINTENANCE PROTEIN MBAA"/>
    <property type="match status" value="1"/>
</dbReference>
<dbReference type="FunFam" id="3.30.70.270:FF:000001">
    <property type="entry name" value="Diguanylate cyclase domain protein"/>
    <property type="match status" value="1"/>
</dbReference>
<dbReference type="SUPFAM" id="SSF141868">
    <property type="entry name" value="EAL domain-like"/>
    <property type="match status" value="1"/>
</dbReference>
<evidence type="ECO:0000313" key="6">
    <source>
        <dbReference type="EMBL" id="MBB3108611.1"/>
    </source>
</evidence>
<dbReference type="SMART" id="SM00091">
    <property type="entry name" value="PAS"/>
    <property type="match status" value="2"/>
</dbReference>
<dbReference type="InterPro" id="IPR000160">
    <property type="entry name" value="GGDEF_dom"/>
</dbReference>
<dbReference type="Pfam" id="PF00563">
    <property type="entry name" value="EAL"/>
    <property type="match status" value="1"/>
</dbReference>
<dbReference type="PANTHER" id="PTHR44757">
    <property type="entry name" value="DIGUANYLATE CYCLASE DGCP"/>
    <property type="match status" value="1"/>
</dbReference>
<dbReference type="CDD" id="cd00130">
    <property type="entry name" value="PAS"/>
    <property type="match status" value="2"/>
</dbReference>
<feature type="transmembrane region" description="Helical" evidence="1">
    <location>
        <begin position="123"/>
        <end position="144"/>
    </location>
</feature>
<organism evidence="6 7">
    <name type="scientific">Paenibacillus phyllosphaerae</name>
    <dbReference type="NCBI Taxonomy" id="274593"/>
    <lineage>
        <taxon>Bacteria</taxon>
        <taxon>Bacillati</taxon>
        <taxon>Bacillota</taxon>
        <taxon>Bacilli</taxon>
        <taxon>Bacillales</taxon>
        <taxon>Paenibacillaceae</taxon>
        <taxon>Paenibacillus</taxon>
    </lineage>
</organism>
<dbReference type="InterPro" id="IPR052155">
    <property type="entry name" value="Biofilm_reg_signaling"/>
</dbReference>
<dbReference type="SUPFAM" id="SSF55785">
    <property type="entry name" value="PYP-like sensor domain (PAS domain)"/>
    <property type="match status" value="2"/>
</dbReference>
<dbReference type="Pfam" id="PF00990">
    <property type="entry name" value="GGDEF"/>
    <property type="match status" value="1"/>
</dbReference>
<dbReference type="InterPro" id="IPR001610">
    <property type="entry name" value="PAC"/>
</dbReference>
<sequence>MGLSIWALQFIGTLVYRPAHMTVAYNMPLVLLSVVIAVIVMIGAIWTGSRAHVKPFQLLGSGLVAGVAVCGIHIIGIEAMQPVQLQYNPLLITLGSSLTIGLCMAIQLLAYRFRTRVTALYKVLKLGTCIIVGGLVVAIHYVFTSGIRVRQTDMQQVAQAAEHPSFWVAIGVAGWSVLVLGIMMICAYVSDQRAVEQDALNGSLLESASDGIVMIDSKGVIIEFNPVAAQTFGYRRHEAIGRRMSELLFSSGLCGDYAEEIERFMKQPSESVFDSRLETTGMRADGTFFPMEITVTRIGKTGPSVAAAFIRDITERKRVDAALRESEERYRKLIHYSPDPILVHLNGIILFVNNAAAQTLGAGDPEELTGRFLIEFMHPEDREFADMILHSATHRLAELDPLEIRCYKMTGELIDLEVKSILVKWNGKGVVQTIARDVTVKKQAAEMMRRMAYYDQLTGLANRNLFLEQASAHLAKVKGKIHHAAVLFIDLDRFKMINDTLGHHIGDGLLREFSWMLQTCLRKEDIVSRIAGDEFLVMLPDTTKEEAEQIAKSMILQASSPFLIDGHNLIVTPSIGVALYPEDGEDVDRLMKNADAAMYRTKELGKNSYSFYEPNLRTATSREMQLEQSLHRALEQDEFILHYQPRFDLKTGAIAGVEALIRWDSAEHGLVSPQEFIPLAEETGMIVPIGERILRKACEQAKRWIDAGKPPIRMAVNLSLLQFKQVHLVEQIASILEETGLPGRYLELEITESVASQNEKAVAERLREIKELGITVSIDDFGTGYSSLSYLRQYPLDVLKIDRSFIRNLVQSPDDTAIVKAIIAMAHSLHLSVCAEGVETEEQLVFLRDHGCGEVQGFLLAKPKPAEEVEHILARTITYPVHAAS</sequence>
<evidence type="ECO:0000259" key="5">
    <source>
        <dbReference type="PROSITE" id="PS50924"/>
    </source>
</evidence>
<dbReference type="AlphaFoldDB" id="A0A7W5FKY7"/>
<dbReference type="Pfam" id="PF13426">
    <property type="entry name" value="PAS_9"/>
    <property type="match status" value="2"/>
</dbReference>
<dbReference type="InterPro" id="IPR000014">
    <property type="entry name" value="PAS"/>
</dbReference>
<feature type="transmembrane region" description="Helical" evidence="1">
    <location>
        <begin position="58"/>
        <end position="77"/>
    </location>
</feature>
<dbReference type="InterPro" id="IPR043128">
    <property type="entry name" value="Rev_trsase/Diguanyl_cyclase"/>
</dbReference>
<dbReference type="Gene3D" id="3.30.70.270">
    <property type="match status" value="1"/>
</dbReference>
<comment type="caution">
    <text evidence="1">Lacks conserved residue(s) required for the propagation of feature annotation.</text>
</comment>
<keyword evidence="7" id="KW-1185">Reference proteome</keyword>
<dbReference type="RefSeq" id="WP_183596862.1">
    <property type="nucleotide sequence ID" value="NZ_JACHXK010000001.1"/>
</dbReference>
<dbReference type="GO" id="GO:0016020">
    <property type="term" value="C:membrane"/>
    <property type="evidence" value="ECO:0007669"/>
    <property type="project" value="UniProtKB-UniRule"/>
</dbReference>
<dbReference type="EMBL" id="JACHXK010000001">
    <property type="protein sequence ID" value="MBB3108611.1"/>
    <property type="molecule type" value="Genomic_DNA"/>
</dbReference>
<name>A0A7W5FKY7_9BACL</name>
<evidence type="ECO:0000256" key="1">
    <source>
        <dbReference type="PROSITE-ProRule" id="PRU00244"/>
    </source>
</evidence>
<keyword evidence="1" id="KW-0812">Transmembrane</keyword>
<feature type="domain" description="GGDEF" evidence="4">
    <location>
        <begin position="482"/>
        <end position="614"/>
    </location>
</feature>
<dbReference type="FunFam" id="3.20.20.450:FF:000001">
    <property type="entry name" value="Cyclic di-GMP phosphodiesterase yahA"/>
    <property type="match status" value="1"/>
</dbReference>
<keyword evidence="1" id="KW-0472">Membrane</keyword>